<dbReference type="AlphaFoldDB" id="A0A2S2PWC1"/>
<protein>
    <submittedName>
        <fullName evidence="2">Uncharacterized protein</fullName>
    </submittedName>
</protein>
<keyword evidence="1" id="KW-0812">Transmembrane</keyword>
<feature type="transmembrane region" description="Helical" evidence="1">
    <location>
        <begin position="39"/>
        <end position="56"/>
    </location>
</feature>
<gene>
    <name evidence="2" type="ORF">g.1176</name>
</gene>
<sequence length="155" mass="18280">MQRKSVSLYPSTAFEMIFEENVRPCPLSRQRKETNETDIYQIHVLIVLIFVIHFCIRIRKDRPPELEKVDVQHERPIDTGRENTVLPARSICNHRETEECNEKNDLKNKHAHVFDCILRMLVSHHGTQNDIHSVFFFPVYPLILFAEKRGSRGKT</sequence>
<reference evidence="2" key="1">
    <citation type="submission" date="2018-04" db="EMBL/GenBank/DDBJ databases">
        <title>Transcriptome assembly of Sipha flava.</title>
        <authorList>
            <person name="Scully E.D."/>
            <person name="Geib S.M."/>
            <person name="Palmer N.A."/>
            <person name="Koch K."/>
            <person name="Bradshaw J."/>
            <person name="Heng-Moss T."/>
            <person name="Sarath G."/>
        </authorList>
    </citation>
    <scope>NUCLEOTIDE SEQUENCE</scope>
</reference>
<evidence type="ECO:0000256" key="1">
    <source>
        <dbReference type="SAM" id="Phobius"/>
    </source>
</evidence>
<keyword evidence="1" id="KW-1133">Transmembrane helix</keyword>
<keyword evidence="1" id="KW-0472">Membrane</keyword>
<proteinExistence type="predicted"/>
<name>A0A2S2PWC1_9HEMI</name>
<accession>A0A2S2PWC1</accession>
<evidence type="ECO:0000313" key="2">
    <source>
        <dbReference type="EMBL" id="MBY69838.1"/>
    </source>
</evidence>
<organism evidence="2">
    <name type="scientific">Sipha flava</name>
    <name type="common">yellow sugarcane aphid</name>
    <dbReference type="NCBI Taxonomy" id="143950"/>
    <lineage>
        <taxon>Eukaryota</taxon>
        <taxon>Metazoa</taxon>
        <taxon>Ecdysozoa</taxon>
        <taxon>Arthropoda</taxon>
        <taxon>Hexapoda</taxon>
        <taxon>Insecta</taxon>
        <taxon>Pterygota</taxon>
        <taxon>Neoptera</taxon>
        <taxon>Paraneoptera</taxon>
        <taxon>Hemiptera</taxon>
        <taxon>Sternorrhyncha</taxon>
        <taxon>Aphidomorpha</taxon>
        <taxon>Aphidoidea</taxon>
        <taxon>Aphididae</taxon>
        <taxon>Sipha</taxon>
    </lineage>
</organism>
<dbReference type="EMBL" id="GGMS01000635">
    <property type="protein sequence ID" value="MBY69838.1"/>
    <property type="molecule type" value="Transcribed_RNA"/>
</dbReference>